<feature type="compositionally biased region" description="Basic and acidic residues" evidence="1">
    <location>
        <begin position="573"/>
        <end position="582"/>
    </location>
</feature>
<gene>
    <name evidence="2" type="ORF">AAL_04080</name>
</gene>
<evidence type="ECO:0000313" key="3">
    <source>
        <dbReference type="Proteomes" id="UP000078544"/>
    </source>
</evidence>
<reference evidence="2 3" key="1">
    <citation type="journal article" date="2016" name="Genome Biol. Evol.">
        <title>Divergent and convergent evolution of fungal pathogenicity.</title>
        <authorList>
            <person name="Shang Y."/>
            <person name="Xiao G."/>
            <person name="Zheng P."/>
            <person name="Cen K."/>
            <person name="Zhan S."/>
            <person name="Wang C."/>
        </authorList>
    </citation>
    <scope>NUCLEOTIDE SEQUENCE [LARGE SCALE GENOMIC DNA]</scope>
    <source>
        <strain evidence="2 3">RCEF 2490</strain>
    </source>
</reference>
<evidence type="ECO:0000313" key="2">
    <source>
        <dbReference type="EMBL" id="KZZ96851.1"/>
    </source>
</evidence>
<comment type="caution">
    <text evidence="2">The sequence shown here is derived from an EMBL/GenBank/DDBJ whole genome shotgun (WGS) entry which is preliminary data.</text>
</comment>
<keyword evidence="3" id="KW-1185">Reference proteome</keyword>
<name>A0A168CPA7_9HYPO</name>
<proteinExistence type="predicted"/>
<dbReference type="AlphaFoldDB" id="A0A168CPA7"/>
<organism evidence="2 3">
    <name type="scientific">Moelleriella libera RCEF 2490</name>
    <dbReference type="NCBI Taxonomy" id="1081109"/>
    <lineage>
        <taxon>Eukaryota</taxon>
        <taxon>Fungi</taxon>
        <taxon>Dikarya</taxon>
        <taxon>Ascomycota</taxon>
        <taxon>Pezizomycotina</taxon>
        <taxon>Sordariomycetes</taxon>
        <taxon>Hypocreomycetidae</taxon>
        <taxon>Hypocreales</taxon>
        <taxon>Clavicipitaceae</taxon>
        <taxon>Moelleriella</taxon>
    </lineage>
</organism>
<feature type="region of interest" description="Disordered" evidence="1">
    <location>
        <begin position="565"/>
        <end position="591"/>
    </location>
</feature>
<dbReference type="Proteomes" id="UP000078544">
    <property type="component" value="Unassembled WGS sequence"/>
</dbReference>
<dbReference type="EMBL" id="AZGY01000007">
    <property type="protein sequence ID" value="KZZ96851.1"/>
    <property type="molecule type" value="Genomic_DNA"/>
</dbReference>
<sequence>MSAPEILSTLDVLIKLGSEIQSRLASIPRAVEDLKMLDTQLRLFVSMFQNPENKDIPLMSEFLIIPRVLESIADLCTKCAKALDIDLVAGATNAANTANATSATITEPYGKKLVRRIRAFYIIPGVLAEIQRKADQLHKIYTTISSVILHSMATTHQGQTIVSHTAVQEKLLHLDVSTGSVNIDQMVGGLITECKHLRQRLQEAILLPDTSAVQDYELLNPEGASFWRDRFHKDELDASAFRYESFYVSWARFVHAIETSFVLKRIPTAVFETANIDIVRKQGSRYFLDHNGTRNLSDVRPLWLPALRSALDPLHKGYVKPRDYFSLLQDSSLSETLRSLTLQNAGYGIYVECERATGDLPLPTAIESSADHVGWTSAQIVAVPRPNELGIRFEEDMMASSGDALFAHFNDISQDVKVYVRYLQTGQIECKSLLKQVRPIGGVAIGARLSIRHELKPGDHAWSCDLPITDFRARYGGEYIITVNGDRGAITFSTRLLKNSFDHMLVDDNNSLTSTIPELDCTLLGPSKAFSEPPKTGEKIQVEYDGFWYDSRVTLVDGDEVEYIDWNNSPKQDTTDAPRAQDENEQDETPSDSLFFSEEQLSQLGKGKRRLWRPWRRNVRRYDVRPYRCFHIGDTVEAPIMYPDFRLHYHVTDNSQLYLPCRIVDVQGDQYVVEFSPALSAHEWWLGKMPKATPIELVPGSGVKIENPLDFNRATVHMDRVRPFSAGPRPVLGLQSAKPSGWSSFQGVQFSSLERLMERSLWSSDGDGSTTGGTGG</sequence>
<accession>A0A168CPA7</accession>
<dbReference type="OrthoDB" id="4956579at2759"/>
<protein>
    <submittedName>
        <fullName evidence="2">Uncharacterized protein</fullName>
    </submittedName>
</protein>
<evidence type="ECO:0000256" key="1">
    <source>
        <dbReference type="SAM" id="MobiDB-lite"/>
    </source>
</evidence>